<protein>
    <submittedName>
        <fullName evidence="1">Uncharacterized protein</fullName>
    </submittedName>
</protein>
<dbReference type="EMBL" id="GBRH01272180">
    <property type="protein sequence ID" value="JAD25715.1"/>
    <property type="molecule type" value="Transcribed_RNA"/>
</dbReference>
<name>A0A0A8YK86_ARUDO</name>
<evidence type="ECO:0000313" key="1">
    <source>
        <dbReference type="EMBL" id="JAD25715.1"/>
    </source>
</evidence>
<organism evidence="1">
    <name type="scientific">Arundo donax</name>
    <name type="common">Giant reed</name>
    <name type="synonym">Donax arundinaceus</name>
    <dbReference type="NCBI Taxonomy" id="35708"/>
    <lineage>
        <taxon>Eukaryota</taxon>
        <taxon>Viridiplantae</taxon>
        <taxon>Streptophyta</taxon>
        <taxon>Embryophyta</taxon>
        <taxon>Tracheophyta</taxon>
        <taxon>Spermatophyta</taxon>
        <taxon>Magnoliopsida</taxon>
        <taxon>Liliopsida</taxon>
        <taxon>Poales</taxon>
        <taxon>Poaceae</taxon>
        <taxon>PACMAD clade</taxon>
        <taxon>Arundinoideae</taxon>
        <taxon>Arundineae</taxon>
        <taxon>Arundo</taxon>
    </lineage>
</organism>
<reference evidence="1" key="2">
    <citation type="journal article" date="2015" name="Data Brief">
        <title>Shoot transcriptome of the giant reed, Arundo donax.</title>
        <authorList>
            <person name="Barrero R.A."/>
            <person name="Guerrero F.D."/>
            <person name="Moolhuijzen P."/>
            <person name="Goolsby J.A."/>
            <person name="Tidwell J."/>
            <person name="Bellgard S.E."/>
            <person name="Bellgard M.I."/>
        </authorList>
    </citation>
    <scope>NUCLEOTIDE SEQUENCE</scope>
    <source>
        <tissue evidence="1">Shoot tissue taken approximately 20 cm above the soil surface</tissue>
    </source>
</reference>
<accession>A0A0A8YK86</accession>
<sequence>MLKDLELITLCASYVVSRTQDVLRNALVLGFLHRHCRLSREACWLPHETRSSGFSTAAMGLHVTEKRGYWEGWAGVFFVA</sequence>
<reference evidence="1" key="1">
    <citation type="submission" date="2014-09" db="EMBL/GenBank/DDBJ databases">
        <authorList>
            <person name="Magalhaes I.L.F."/>
            <person name="Oliveira U."/>
            <person name="Santos F.R."/>
            <person name="Vidigal T.H.D.A."/>
            <person name="Brescovit A.D."/>
            <person name="Santos A.J."/>
        </authorList>
    </citation>
    <scope>NUCLEOTIDE SEQUENCE</scope>
    <source>
        <tissue evidence="1">Shoot tissue taken approximately 20 cm above the soil surface</tissue>
    </source>
</reference>
<dbReference type="AlphaFoldDB" id="A0A0A8YK86"/>
<proteinExistence type="predicted"/>